<sequence length="89" mass="9843">MTNLYFEALRALITTTFKSNTGRDKTPRIRKANKRLPGASSCPALLARVSTPSKCCVEKTNTLYASRGVACLVDVKVQRWPQNTAEAQK</sequence>
<comment type="caution">
    <text evidence="1">The sequence shown here is derived from an EMBL/GenBank/DDBJ whole genome shotgun (WGS) entry which is preliminary data.</text>
</comment>
<protein>
    <submittedName>
        <fullName evidence="1">Uncharacterized protein</fullName>
    </submittedName>
</protein>
<evidence type="ECO:0000313" key="1">
    <source>
        <dbReference type="EMBL" id="MPC89830.1"/>
    </source>
</evidence>
<keyword evidence="2" id="KW-1185">Reference proteome</keyword>
<accession>A0A5B7IZ80</accession>
<organism evidence="1 2">
    <name type="scientific">Portunus trituberculatus</name>
    <name type="common">Swimming crab</name>
    <name type="synonym">Neptunus trituberculatus</name>
    <dbReference type="NCBI Taxonomy" id="210409"/>
    <lineage>
        <taxon>Eukaryota</taxon>
        <taxon>Metazoa</taxon>
        <taxon>Ecdysozoa</taxon>
        <taxon>Arthropoda</taxon>
        <taxon>Crustacea</taxon>
        <taxon>Multicrustacea</taxon>
        <taxon>Malacostraca</taxon>
        <taxon>Eumalacostraca</taxon>
        <taxon>Eucarida</taxon>
        <taxon>Decapoda</taxon>
        <taxon>Pleocyemata</taxon>
        <taxon>Brachyura</taxon>
        <taxon>Eubrachyura</taxon>
        <taxon>Portunoidea</taxon>
        <taxon>Portunidae</taxon>
        <taxon>Portuninae</taxon>
        <taxon>Portunus</taxon>
    </lineage>
</organism>
<reference evidence="1 2" key="1">
    <citation type="submission" date="2019-05" db="EMBL/GenBank/DDBJ databases">
        <title>Another draft genome of Portunus trituberculatus and its Hox gene families provides insights of decapod evolution.</title>
        <authorList>
            <person name="Jeong J.-H."/>
            <person name="Song I."/>
            <person name="Kim S."/>
            <person name="Choi T."/>
            <person name="Kim D."/>
            <person name="Ryu S."/>
            <person name="Kim W."/>
        </authorList>
    </citation>
    <scope>NUCLEOTIDE SEQUENCE [LARGE SCALE GENOMIC DNA]</scope>
    <source>
        <tissue evidence="1">Muscle</tissue>
    </source>
</reference>
<dbReference type="AlphaFoldDB" id="A0A5B7IZ80"/>
<dbReference type="Proteomes" id="UP000324222">
    <property type="component" value="Unassembled WGS sequence"/>
</dbReference>
<name>A0A5B7IZ80_PORTR</name>
<dbReference type="EMBL" id="VSRR010082334">
    <property type="protein sequence ID" value="MPC89830.1"/>
    <property type="molecule type" value="Genomic_DNA"/>
</dbReference>
<gene>
    <name evidence="1" type="ORF">E2C01_084790</name>
</gene>
<evidence type="ECO:0000313" key="2">
    <source>
        <dbReference type="Proteomes" id="UP000324222"/>
    </source>
</evidence>
<proteinExistence type="predicted"/>